<proteinExistence type="predicted"/>
<dbReference type="PANTHER" id="PTHR11439:SF455">
    <property type="entry name" value="RLK (RECEPTOR-LIKE PROTEIN KINASE) 8, PUTATIVE-RELATED"/>
    <property type="match status" value="1"/>
</dbReference>
<organism evidence="1 2">
    <name type="scientific">Acer saccharum</name>
    <name type="common">Sugar maple</name>
    <dbReference type="NCBI Taxonomy" id="4024"/>
    <lineage>
        <taxon>Eukaryota</taxon>
        <taxon>Viridiplantae</taxon>
        <taxon>Streptophyta</taxon>
        <taxon>Embryophyta</taxon>
        <taxon>Tracheophyta</taxon>
        <taxon>Spermatophyta</taxon>
        <taxon>Magnoliopsida</taxon>
        <taxon>eudicotyledons</taxon>
        <taxon>Gunneridae</taxon>
        <taxon>Pentapetalae</taxon>
        <taxon>rosids</taxon>
        <taxon>malvids</taxon>
        <taxon>Sapindales</taxon>
        <taxon>Sapindaceae</taxon>
        <taxon>Hippocastanoideae</taxon>
        <taxon>Acereae</taxon>
        <taxon>Acer</taxon>
    </lineage>
</organism>
<evidence type="ECO:0000313" key="2">
    <source>
        <dbReference type="Proteomes" id="UP001168877"/>
    </source>
</evidence>
<dbReference type="PANTHER" id="PTHR11439">
    <property type="entry name" value="GAG-POL-RELATED RETROTRANSPOSON"/>
    <property type="match status" value="1"/>
</dbReference>
<sequence length="199" mass="22399">MHVLVLRDLKLPLTAPITAVNFYNGCLDRAHRYGFHSGDPDDRRSTTAYIVFLGSTPISWSSKKQQTVARSSTKAEYRAIATTAAELNWVGHLLTELKVKVPLPPVIYCDNTGATYVCANPIFHSRMKHVAIDFFFVWDQVACNQLRVAHVNTKDQLADSLTKALPRKQFHDHRFKIGILACSSILRGHISDRVTHDIT</sequence>
<protein>
    <submittedName>
        <fullName evidence="1">Uncharacterized protein</fullName>
    </submittedName>
</protein>
<reference evidence="1" key="1">
    <citation type="journal article" date="2022" name="Plant J.">
        <title>Strategies of tolerance reflected in two North American maple genomes.</title>
        <authorList>
            <person name="McEvoy S.L."/>
            <person name="Sezen U.U."/>
            <person name="Trouern-Trend A."/>
            <person name="McMahon S.M."/>
            <person name="Schaberg P.G."/>
            <person name="Yang J."/>
            <person name="Wegrzyn J.L."/>
            <person name="Swenson N.G."/>
        </authorList>
    </citation>
    <scope>NUCLEOTIDE SEQUENCE</scope>
    <source>
        <strain evidence="1">NS2018</strain>
    </source>
</reference>
<comment type="caution">
    <text evidence="1">The sequence shown here is derived from an EMBL/GenBank/DDBJ whole genome shotgun (WGS) entry which is preliminary data.</text>
</comment>
<accession>A0AA39S290</accession>
<name>A0AA39S290_ACESA</name>
<gene>
    <name evidence="1" type="ORF">LWI29_005146</name>
</gene>
<dbReference type="EMBL" id="JAUESC010000383">
    <property type="protein sequence ID" value="KAK0583923.1"/>
    <property type="molecule type" value="Genomic_DNA"/>
</dbReference>
<reference evidence="1" key="2">
    <citation type="submission" date="2023-06" db="EMBL/GenBank/DDBJ databases">
        <authorList>
            <person name="Swenson N.G."/>
            <person name="Wegrzyn J.L."/>
            <person name="Mcevoy S.L."/>
        </authorList>
    </citation>
    <scope>NUCLEOTIDE SEQUENCE</scope>
    <source>
        <strain evidence="1">NS2018</strain>
        <tissue evidence="1">Leaf</tissue>
    </source>
</reference>
<dbReference type="CDD" id="cd09272">
    <property type="entry name" value="RNase_HI_RT_Ty1"/>
    <property type="match status" value="1"/>
</dbReference>
<dbReference type="AlphaFoldDB" id="A0AA39S290"/>
<dbReference type="Proteomes" id="UP001168877">
    <property type="component" value="Unassembled WGS sequence"/>
</dbReference>
<keyword evidence="2" id="KW-1185">Reference proteome</keyword>
<evidence type="ECO:0000313" key="1">
    <source>
        <dbReference type="EMBL" id="KAK0583923.1"/>
    </source>
</evidence>